<comment type="caution">
    <text evidence="1">The sequence shown here is derived from an EMBL/GenBank/DDBJ whole genome shotgun (WGS) entry which is preliminary data.</text>
</comment>
<feature type="non-terminal residue" evidence="1">
    <location>
        <position position="1"/>
    </location>
</feature>
<proteinExistence type="predicted"/>
<accession>A0A0F8ZP19</accession>
<feature type="non-terminal residue" evidence="1">
    <location>
        <position position="443"/>
    </location>
</feature>
<name>A0A0F8ZP19_9ZZZZ</name>
<organism evidence="1">
    <name type="scientific">marine sediment metagenome</name>
    <dbReference type="NCBI Taxonomy" id="412755"/>
    <lineage>
        <taxon>unclassified sequences</taxon>
        <taxon>metagenomes</taxon>
        <taxon>ecological metagenomes</taxon>
    </lineage>
</organism>
<dbReference type="AlphaFoldDB" id="A0A0F8ZP19"/>
<evidence type="ECO:0000313" key="1">
    <source>
        <dbReference type="EMBL" id="KKK95593.1"/>
    </source>
</evidence>
<gene>
    <name evidence="1" type="ORF">LCGC14_2671240</name>
</gene>
<dbReference type="EMBL" id="LAZR01046843">
    <property type="protein sequence ID" value="KKK95593.1"/>
    <property type="molecule type" value="Genomic_DNA"/>
</dbReference>
<evidence type="ECO:0008006" key="2">
    <source>
        <dbReference type="Google" id="ProtNLM"/>
    </source>
</evidence>
<protein>
    <recommendedName>
        <fullName evidence="2">Fibronectin type-III domain-containing protein</fullName>
    </recommendedName>
</protein>
<reference evidence="1" key="1">
    <citation type="journal article" date="2015" name="Nature">
        <title>Complex archaea that bridge the gap between prokaryotes and eukaryotes.</title>
        <authorList>
            <person name="Spang A."/>
            <person name="Saw J.H."/>
            <person name="Jorgensen S.L."/>
            <person name="Zaremba-Niedzwiedzka K."/>
            <person name="Martijn J."/>
            <person name="Lind A.E."/>
            <person name="van Eijk R."/>
            <person name="Schleper C."/>
            <person name="Guy L."/>
            <person name="Ettema T.J."/>
        </authorList>
    </citation>
    <scope>NUCLEOTIDE SEQUENCE</scope>
</reference>
<sequence length="443" mass="44996">SGDVYACAYGGLGSDGFVVTFTIDSSGNIGNAVIDSLEFDSTYAYQPSLTFVSDDIFAVAYQATAPVTSGKIKTFTITSSGFFSSVLGTLEFESAQMGYFWSHIILITGSTIVCVGYQGVDGDGFVKTALIEGPTPPTVTTQAVSSIEGTTATGNGNITDLGSPNPTAHGVCWNTTGSPTTSDDKTDEGTASSTGAFTTNMTSLSLGTLYYVRAYATNTVGTAYGDEVTFTAATAPVVTTQAVTSILETTATGNGNVTDLGNGTVSQHGHCWATSTNPTTSDSKTENGAKGSTGAFTSSITGLSTGVTYFVRAYATNSEIGTSYGDNVTFQADHIPVLVTDASTDVTGTTATGQGNIVDLGGDNATAHGHCWDTSADPTTSDSSVDNGAASSIGAFTSSITGLSAGTLYYVRAYATNTVGTGYGGNVSFIASAPTVITLTCED</sequence>